<feature type="domain" description="PilY1 beta-propeller" evidence="8">
    <location>
        <begin position="638"/>
        <end position="981"/>
    </location>
</feature>
<accession>A0ABV8QIH7</accession>
<evidence type="ECO:0000313" key="10">
    <source>
        <dbReference type="Proteomes" id="UP001595798"/>
    </source>
</evidence>
<gene>
    <name evidence="9" type="ORF">ACFOZ5_13990</name>
</gene>
<evidence type="ECO:0000256" key="7">
    <source>
        <dbReference type="SAM" id="MobiDB-lite"/>
    </source>
</evidence>
<keyword evidence="5" id="KW-0106">Calcium</keyword>
<evidence type="ECO:0000256" key="6">
    <source>
        <dbReference type="ARBA" id="ARBA00023263"/>
    </source>
</evidence>
<evidence type="ECO:0000256" key="5">
    <source>
        <dbReference type="ARBA" id="ARBA00022837"/>
    </source>
</evidence>
<evidence type="ECO:0000256" key="1">
    <source>
        <dbReference type="ARBA" id="ARBA00004561"/>
    </source>
</evidence>
<dbReference type="InterPro" id="IPR011047">
    <property type="entry name" value="Quinoprotein_ADH-like_sf"/>
</dbReference>
<reference evidence="10" key="1">
    <citation type="journal article" date="2019" name="Int. J. Syst. Evol. Microbiol.">
        <title>The Global Catalogue of Microorganisms (GCM) 10K type strain sequencing project: providing services to taxonomists for standard genome sequencing and annotation.</title>
        <authorList>
            <consortium name="The Broad Institute Genomics Platform"/>
            <consortium name="The Broad Institute Genome Sequencing Center for Infectious Disease"/>
            <person name="Wu L."/>
            <person name="Ma J."/>
        </authorList>
    </citation>
    <scope>NUCLEOTIDE SEQUENCE [LARGE SCALE GENOMIC DNA]</scope>
    <source>
        <strain evidence="10">CECT 7297</strain>
    </source>
</reference>
<dbReference type="InterPro" id="IPR036465">
    <property type="entry name" value="vWFA_dom_sf"/>
</dbReference>
<evidence type="ECO:0000256" key="4">
    <source>
        <dbReference type="ARBA" id="ARBA00022723"/>
    </source>
</evidence>
<dbReference type="Proteomes" id="UP001595798">
    <property type="component" value="Unassembled WGS sequence"/>
</dbReference>
<organism evidence="9 10">
    <name type="scientific">Marinobacter lacisalsi</name>
    <dbReference type="NCBI Taxonomy" id="475979"/>
    <lineage>
        <taxon>Bacteria</taxon>
        <taxon>Pseudomonadati</taxon>
        <taxon>Pseudomonadota</taxon>
        <taxon>Gammaproteobacteria</taxon>
        <taxon>Pseudomonadales</taxon>
        <taxon>Marinobacteraceae</taxon>
        <taxon>Marinobacter</taxon>
    </lineage>
</organism>
<dbReference type="Gene3D" id="3.40.50.410">
    <property type="entry name" value="von Willebrand factor, type A domain"/>
    <property type="match status" value="1"/>
</dbReference>
<evidence type="ECO:0000259" key="8">
    <source>
        <dbReference type="Pfam" id="PF05567"/>
    </source>
</evidence>
<dbReference type="RefSeq" id="WP_379888354.1">
    <property type="nucleotide sequence ID" value="NZ_JBHSDI010000050.1"/>
</dbReference>
<protein>
    <submittedName>
        <fullName evidence="9">Pilus assembly protein</fullName>
    </submittedName>
</protein>
<dbReference type="SUPFAM" id="SSF50998">
    <property type="entry name" value="Quinoprotein alcohol dehydrogenase-like"/>
    <property type="match status" value="1"/>
</dbReference>
<proteinExistence type="inferred from homology"/>
<feature type="region of interest" description="Disordered" evidence="7">
    <location>
        <begin position="1124"/>
        <end position="1162"/>
    </location>
</feature>
<keyword evidence="4" id="KW-0479">Metal-binding</keyword>
<feature type="compositionally biased region" description="Acidic residues" evidence="7">
    <location>
        <begin position="1124"/>
        <end position="1148"/>
    </location>
</feature>
<evidence type="ECO:0000256" key="3">
    <source>
        <dbReference type="ARBA" id="ARBA00022558"/>
    </source>
</evidence>
<keyword evidence="3" id="KW-1029">Fimbrium biogenesis</keyword>
<comment type="caution">
    <text evidence="9">The sequence shown here is derived from an EMBL/GenBank/DDBJ whole genome shotgun (WGS) entry which is preliminary data.</text>
</comment>
<keyword evidence="6" id="KW-0281">Fimbrium</keyword>
<dbReference type="InterPro" id="IPR008707">
    <property type="entry name" value="B-propeller_PilY1"/>
</dbReference>
<evidence type="ECO:0000256" key="2">
    <source>
        <dbReference type="ARBA" id="ARBA00008387"/>
    </source>
</evidence>
<evidence type="ECO:0000313" key="9">
    <source>
        <dbReference type="EMBL" id="MFC4260130.1"/>
    </source>
</evidence>
<sequence>MKQRINKMKALRVGRLQHGLIACLFGIFTFNSALAGPINIADFPPSLGGNVSPNVVFIIDDSGSMNFEYIPDDLNDHYAAPTNSGEDVSHKYYYSPKVNFIYYNPDVTYRPPFKADATGRMANSSYTSAWRDGYSGSDKKDLSDDFQVTWVTLTNAFDGITGSGSNTFTDGGFYYKYDPSATDAASCEGDPEQNKCYRYVSVNGESAEQQQNFANWYSYYRTRLFTARASIGEAFDELDPSVRLGWGSINTGLGTRDSASVRAVRQGVRPYEDSHRQTFYNWLYSHSASGGTPLRRALEGAGRYYENSAAAWADDPNNPSSGEKLECRQSFTILMTDGLWNGSDPSNLPTENDVDSHNGPVIVNPNGADYQFKADTDPFADDQGKTLADVAMHYWNRDLRDDIANKVPTSGRNPAFWQHMVSYGVGFGVTGSDGITPESAFNAISTGSNVPWGSTSTPKGKIDDLLHAAVNSRGGYFNASDPTTLATALSGILQDMVSRVEQSTTAAAASSAVFRQGALSYSAGFRSTDWSGAVQATQILSGGARGKLIWDAERELESKGHGARKLYTYTGSAAVSLNSLGDLSASQQTALNTALDGTADGLGADRIDWLRGDNGANVNFRDREFQPEGSTNTYLRLIGDIIGSNPQYAGKTNFGFRRLPGSEGTSYATFRADQGYQDRPDVIYVGANDGFLHAFNSLTGEELFAYMPGEFLEPENGNAYAAVNELMSQQYDHKYFVDGTPVISDAYINGQWKTILVGTTGVGGKTVFALDITDPESFSASDVLWEFTHEDLGYGVSDARIVRLSDAAGGKWAAVFGNGYNSLSNESSLFLVDLEDGSLINQLSTGEGDAAAPNGMAAPVVMADRTTGMAVRAYAGDLHGNLWRFSIDSNSPKTTKMFEATDGSGAAQPITAAPQVAYVPQGSNTEVVVVFGTGSFFRTTDIDDSQYQSLYGVYDDGKASGLDRGDLLTQTIETQSTANYMVQNGATTETQSLDIRIISDNAMGATDKGWHMDLDTSSGERVVSPAGFPSGYPVTRVRFSTLIPETNVCSTGQEGYIMDLDLLTGGQTENAVFDLNRDGEYGAGDAANSQVVNGVRNVLSGERISVIMDRGTDLFLDSEILDVPEEYDGPEEPDPEPEPDPDDPDDPDPTPPCTGPLCGDAEDLRFGRQNWEELR</sequence>
<keyword evidence="10" id="KW-1185">Reference proteome</keyword>
<comment type="similarity">
    <text evidence="2">Belongs to the PilY1 family.</text>
</comment>
<dbReference type="EMBL" id="JBHSDI010000050">
    <property type="protein sequence ID" value="MFC4260130.1"/>
    <property type="molecule type" value="Genomic_DNA"/>
</dbReference>
<name>A0ABV8QIH7_9GAMM</name>
<dbReference type="Pfam" id="PF05567">
    <property type="entry name" value="T4P_PilY1"/>
    <property type="match status" value="1"/>
</dbReference>
<comment type="subcellular location">
    <subcellularLocation>
        <location evidence="1">Fimbrium</location>
    </subcellularLocation>
</comment>